<dbReference type="PANTHER" id="PTHR44328">
    <property type="entry name" value="GLUTATHIONE S-TRANSFERASE L1"/>
    <property type="match status" value="1"/>
</dbReference>
<dbReference type="InterPro" id="IPR004045">
    <property type="entry name" value="Glutathione_S-Trfase_N"/>
</dbReference>
<dbReference type="PANTHER" id="PTHR44328:SF6">
    <property type="entry name" value="GLUTATHIONE S-TRANSFERASE L1-RELATED"/>
    <property type="match status" value="1"/>
</dbReference>
<accession>A0A218WB66</accession>
<dbReference type="CDD" id="cd03203">
    <property type="entry name" value="GST_C_Lambda"/>
    <property type="match status" value="1"/>
</dbReference>
<feature type="domain" description="GST N-terminal" evidence="6">
    <location>
        <begin position="278"/>
        <end position="359"/>
    </location>
</feature>
<dbReference type="EMBL" id="MTKT01004810">
    <property type="protein sequence ID" value="OWM69739.1"/>
    <property type="molecule type" value="Genomic_DNA"/>
</dbReference>
<comment type="similarity">
    <text evidence="4">Belongs to the GST superfamily. Lambda family.</text>
</comment>
<evidence type="ECO:0000313" key="8">
    <source>
        <dbReference type="Proteomes" id="UP000197138"/>
    </source>
</evidence>
<dbReference type="FunFam" id="1.20.1050.10:FF:000041">
    <property type="entry name" value="Lambda class glutathione S-transferase"/>
    <property type="match status" value="2"/>
</dbReference>
<dbReference type="GO" id="GO:0004364">
    <property type="term" value="F:glutathione transferase activity"/>
    <property type="evidence" value="ECO:0007669"/>
    <property type="project" value="UniProtKB-EC"/>
</dbReference>
<evidence type="ECO:0000256" key="3">
    <source>
        <dbReference type="ARBA" id="ARBA00047960"/>
    </source>
</evidence>
<dbReference type="Proteomes" id="UP000197138">
    <property type="component" value="Unassembled WGS sequence"/>
</dbReference>
<dbReference type="Pfam" id="PF13417">
    <property type="entry name" value="GST_N_3"/>
    <property type="match status" value="2"/>
</dbReference>
<name>A0A218WB66_PUNGR</name>
<dbReference type="SUPFAM" id="SSF47616">
    <property type="entry name" value="GST C-terminal domain-like"/>
    <property type="match status" value="2"/>
</dbReference>
<evidence type="ECO:0000256" key="1">
    <source>
        <dbReference type="ARBA" id="ARBA00012452"/>
    </source>
</evidence>
<evidence type="ECO:0000256" key="5">
    <source>
        <dbReference type="SAM" id="MobiDB-lite"/>
    </source>
</evidence>
<dbReference type="PROSITE" id="PS50404">
    <property type="entry name" value="GST_NTER"/>
    <property type="match status" value="2"/>
</dbReference>
<feature type="region of interest" description="Disordered" evidence="5">
    <location>
        <begin position="1"/>
        <end position="22"/>
    </location>
</feature>
<dbReference type="InterPro" id="IPR036249">
    <property type="entry name" value="Thioredoxin-like_sf"/>
</dbReference>
<comment type="caution">
    <text evidence="7">The sequence shown here is derived from an EMBL/GenBank/DDBJ whole genome shotgun (WGS) entry which is preliminary data.</text>
</comment>
<dbReference type="InterPro" id="IPR040079">
    <property type="entry name" value="Glutathione_S-Trfase"/>
</dbReference>
<feature type="domain" description="GST N-terminal" evidence="6">
    <location>
        <begin position="27"/>
        <end position="108"/>
    </location>
</feature>
<organism evidence="7 8">
    <name type="scientific">Punica granatum</name>
    <name type="common">Pomegranate</name>
    <dbReference type="NCBI Taxonomy" id="22663"/>
    <lineage>
        <taxon>Eukaryota</taxon>
        <taxon>Viridiplantae</taxon>
        <taxon>Streptophyta</taxon>
        <taxon>Embryophyta</taxon>
        <taxon>Tracheophyta</taxon>
        <taxon>Spermatophyta</taxon>
        <taxon>Magnoliopsida</taxon>
        <taxon>eudicotyledons</taxon>
        <taxon>Gunneridae</taxon>
        <taxon>Pentapetalae</taxon>
        <taxon>rosids</taxon>
        <taxon>malvids</taxon>
        <taxon>Myrtales</taxon>
        <taxon>Lythraceae</taxon>
        <taxon>Punica</taxon>
    </lineage>
</organism>
<proteinExistence type="inferred from homology"/>
<dbReference type="InterPro" id="IPR044629">
    <property type="entry name" value="GSTL1/2/3"/>
</dbReference>
<evidence type="ECO:0000256" key="2">
    <source>
        <dbReference type="ARBA" id="ARBA00022575"/>
    </source>
</evidence>
<dbReference type="Gene3D" id="1.20.1050.10">
    <property type="match status" value="2"/>
</dbReference>
<dbReference type="SFLD" id="SFLDG00358">
    <property type="entry name" value="Main_(cytGST)"/>
    <property type="match status" value="1"/>
</dbReference>
<dbReference type="InterPro" id="IPR036282">
    <property type="entry name" value="Glutathione-S-Trfase_C_sf"/>
</dbReference>
<evidence type="ECO:0000259" key="6">
    <source>
        <dbReference type="PROSITE" id="PS50404"/>
    </source>
</evidence>
<sequence length="486" mass="56012">MATDRESLETLPEPLDSSSAPPPLFDGTTRLYITYRSPFAQRVWITRNVKGLQSQIKLVPLSLHDKPAWYREKVYSVDKVPSLEHNHKVIGESLDLMKYIDQNFEGPPLFPTDPEKREFGEELWSYALTFNVIMYSSLEGGEAIKGLSPALDHLEAALHKFDDGPFFLGQLSLVDIAYIPSIERMHHLLLDVWKHDITAGRPKLAAWMEEMNKIEAYTQTKHNREDTLNYLKKRFLNCLDLRKNPGRESKLQMAAVGNKERLPPVLDSSAEQPPLFDGTTRLYMTYTCPYAQRVWIARNYKGLQEEIKLVPLNLRNSPTWYKDKVYPTNKVPSFEHNGKVVGESLDLIKYVDINFQGPSLFPNDPAKREFAEEMLSYSDEYITAVYKTFTKDAPQELGALLDYLETALQKFQDGPFFLGQFSLVDVAYIPFIERFQIFLSAVRKYDIGEGRPKLAAWIEEMNKIEAYNPTKCNPDELVKSYKTYFV</sequence>
<dbReference type="Gene3D" id="3.40.30.10">
    <property type="entry name" value="Glutaredoxin"/>
    <property type="match status" value="2"/>
</dbReference>
<dbReference type="Pfam" id="PF13410">
    <property type="entry name" value="GST_C_2"/>
    <property type="match status" value="2"/>
</dbReference>
<dbReference type="EC" id="2.5.1.18" evidence="1"/>
<dbReference type="SFLD" id="SFLDS00019">
    <property type="entry name" value="Glutathione_Transferase_(cytos"/>
    <property type="match status" value="1"/>
</dbReference>
<dbReference type="SUPFAM" id="SSF52833">
    <property type="entry name" value="Thioredoxin-like"/>
    <property type="match status" value="2"/>
</dbReference>
<gene>
    <name evidence="7" type="ORF">CDL15_Pgr025588</name>
</gene>
<keyword evidence="2" id="KW-0216">Detoxification</keyword>
<protein>
    <recommendedName>
        <fullName evidence="1">glutathione transferase</fullName>
        <ecNumber evidence="1">2.5.1.18</ecNumber>
    </recommendedName>
</protein>
<dbReference type="FunFam" id="3.40.30.10:FF:000091">
    <property type="entry name" value="Glutathione S-transferase L2, chloroplastic"/>
    <property type="match status" value="2"/>
</dbReference>
<evidence type="ECO:0000313" key="7">
    <source>
        <dbReference type="EMBL" id="OWM69739.1"/>
    </source>
</evidence>
<evidence type="ECO:0000256" key="4">
    <source>
        <dbReference type="ARBA" id="ARBA00060732"/>
    </source>
</evidence>
<comment type="catalytic activity">
    <reaction evidence="3">
        <text>RX + glutathione = an S-substituted glutathione + a halide anion + H(+)</text>
        <dbReference type="Rhea" id="RHEA:16437"/>
        <dbReference type="ChEBI" id="CHEBI:15378"/>
        <dbReference type="ChEBI" id="CHEBI:16042"/>
        <dbReference type="ChEBI" id="CHEBI:17792"/>
        <dbReference type="ChEBI" id="CHEBI:57925"/>
        <dbReference type="ChEBI" id="CHEBI:90779"/>
        <dbReference type="EC" id="2.5.1.18"/>
    </reaction>
</comment>
<dbReference type="GO" id="GO:0009636">
    <property type="term" value="P:response to toxic substance"/>
    <property type="evidence" value="ECO:0007669"/>
    <property type="project" value="UniProtKB-KW"/>
</dbReference>
<dbReference type="AlphaFoldDB" id="A0A218WB66"/>
<reference evidence="8" key="1">
    <citation type="journal article" date="2017" name="Plant J.">
        <title>The pomegranate (Punica granatum L.) genome and the genomics of punicalagin biosynthesis.</title>
        <authorList>
            <person name="Qin G."/>
            <person name="Xu C."/>
            <person name="Ming R."/>
            <person name="Tang H."/>
            <person name="Guyot R."/>
            <person name="Kramer E.M."/>
            <person name="Hu Y."/>
            <person name="Yi X."/>
            <person name="Qi Y."/>
            <person name="Xu X."/>
            <person name="Gao Z."/>
            <person name="Pan H."/>
            <person name="Jian J."/>
            <person name="Tian Y."/>
            <person name="Yue Z."/>
            <person name="Xu Y."/>
        </authorList>
    </citation>
    <scope>NUCLEOTIDE SEQUENCE [LARGE SCALE GENOMIC DNA]</scope>
    <source>
        <strain evidence="8">cv. Dabenzi</strain>
    </source>
</reference>